<keyword evidence="14" id="KW-0511">Multifunctional enzyme</keyword>
<dbReference type="Pfam" id="PF00905">
    <property type="entry name" value="Transpeptidase"/>
    <property type="match status" value="1"/>
</dbReference>
<dbReference type="Gene3D" id="3.40.710.10">
    <property type="entry name" value="DD-peptidase/beta-lactamase superfamily"/>
    <property type="match status" value="2"/>
</dbReference>
<evidence type="ECO:0000256" key="1">
    <source>
        <dbReference type="ARBA" id="ARBA00004236"/>
    </source>
</evidence>
<evidence type="ECO:0000313" key="22">
    <source>
        <dbReference type="EMBL" id="KDR51779.1"/>
    </source>
</evidence>
<keyword evidence="19" id="KW-0812">Transmembrane</keyword>
<evidence type="ECO:0000256" key="8">
    <source>
        <dbReference type="ARBA" id="ARBA00022676"/>
    </source>
</evidence>
<reference evidence="22 23" key="1">
    <citation type="submission" date="2013-08" db="EMBL/GenBank/DDBJ databases">
        <authorList>
            <person name="Weinstock G."/>
            <person name="Sodergren E."/>
            <person name="Wylie T."/>
            <person name="Fulton L."/>
            <person name="Fulton R."/>
            <person name="Fronick C."/>
            <person name="O'Laughlin M."/>
            <person name="Godfrey J."/>
            <person name="Miner T."/>
            <person name="Herter B."/>
            <person name="Appelbaum E."/>
            <person name="Cordes M."/>
            <person name="Lek S."/>
            <person name="Wollam A."/>
            <person name="Pepin K.H."/>
            <person name="Palsikar V.B."/>
            <person name="Mitreva M."/>
            <person name="Wilson R.K."/>
        </authorList>
    </citation>
    <scope>NUCLEOTIDE SEQUENCE [LARGE SCALE GENOMIC DNA]</scope>
    <source>
        <strain evidence="22 23">ATCC 15930</strain>
    </source>
</reference>
<evidence type="ECO:0000256" key="19">
    <source>
        <dbReference type="SAM" id="Phobius"/>
    </source>
</evidence>
<keyword evidence="5" id="KW-1003">Cell membrane</keyword>
<keyword evidence="15" id="KW-0961">Cell wall biogenesis/degradation</keyword>
<sequence>MIMRKKIMQGAQWCATKLKAFWKWYKGLYIGRKWYFKTGVAIVSMFVAFFVYLGMVDINFLWLFGKSPGWSTINNPISAQASEIYSADGKLIGKYFNENRTPVNYGDVNPVFWNTLIDTEDERFYSHWGVDPIGMFAAAKDAIAKGDGRGASTITQQLAKNLFRVRTEYSTGLLGKIPGIRMLIMKTKEWIIATKLEMSYDKNTILSMYANTVDFGSSAYGIKTACKTYFNITPKELTAAQSATLVGMLKATTTYNPITHPENSLKRRNTVLANMVRRGHLSQAVYDSLSQTPLRLKYNVETNYDGQANYFREAVADYLKDWCEANGYDLYTSGLKIYTTLDTRMQKYAEDAATKQMRQVQQNFKNHWGKNDPWIDERGRVIPDFIEGIARKQPVYNWLLEKFPNQPDSITYYLNKPHNVKLFDYAKGTIEMNISTMDSIRYMVRFMHCAFVAMEPQTGAVKAWVGDINFNSWKYDKVKAMRQPGSTFKLFVYTEAMNQGLTPCDKRRDEYISMQVYDKKKQEVVTWTPSNANGSFSGDSMPLKAAFAKSINSVAVRLGQEMGIKRIIETAEKMGIKSPLEDAPSLALGSSDVNLLELTNAYCTIANDGMHHAPVLVTRIEDKDGREVFLGPATSEQAVPYKTAFLVQRLLMGGMREPGGTSQSLWGYVGDFKDTDFGGKTGTSNNHSDAWFMAVSPKLVVGAWVGGEYRSIHFRTGALGQGSRTALPICGYFLQSVFRDPAFKQYHGRFGKPRDADITGDMYLCDSYYPRAKNDTTETDSTGGEGILILDGNGNPIRDITPGDLVPSEQGTEKKRTRPTEQPLNLDEL</sequence>
<evidence type="ECO:0000256" key="15">
    <source>
        <dbReference type="ARBA" id="ARBA00023316"/>
    </source>
</evidence>
<evidence type="ECO:0000256" key="4">
    <source>
        <dbReference type="ARBA" id="ARBA00007739"/>
    </source>
</evidence>
<accession>A0A069QIB9</accession>
<feature type="domain" description="Glycosyl transferase family 51" evidence="21">
    <location>
        <begin position="89"/>
        <end position="275"/>
    </location>
</feature>
<dbReference type="InterPro" id="IPR036950">
    <property type="entry name" value="PBP_transglycosylase"/>
</dbReference>
<evidence type="ECO:0000256" key="6">
    <source>
        <dbReference type="ARBA" id="ARBA00022645"/>
    </source>
</evidence>
<evidence type="ECO:0000256" key="17">
    <source>
        <dbReference type="ARBA" id="ARBA00049902"/>
    </source>
</evidence>
<evidence type="ECO:0000256" key="5">
    <source>
        <dbReference type="ARBA" id="ARBA00022475"/>
    </source>
</evidence>
<comment type="similarity">
    <text evidence="3">In the C-terminal section; belongs to the transpeptidase family.</text>
</comment>
<name>A0A069QIB9_HOYLO</name>
<organism evidence="22 23">
    <name type="scientific">Hoylesella loescheii DSM 19665 = JCM 12249 = ATCC 15930</name>
    <dbReference type="NCBI Taxonomy" id="1122985"/>
    <lineage>
        <taxon>Bacteria</taxon>
        <taxon>Pseudomonadati</taxon>
        <taxon>Bacteroidota</taxon>
        <taxon>Bacteroidia</taxon>
        <taxon>Bacteroidales</taxon>
        <taxon>Prevotellaceae</taxon>
        <taxon>Hoylesella</taxon>
    </lineage>
</organism>
<comment type="catalytic activity">
    <reaction evidence="17">
        <text>[GlcNAc-(1-&gt;4)-Mur2Ac(oyl-L-Ala-gamma-D-Glu-L-Lys-D-Ala-D-Ala)](n)-di-trans,octa-cis-undecaprenyl diphosphate + beta-D-GlcNAc-(1-&gt;4)-Mur2Ac(oyl-L-Ala-gamma-D-Glu-L-Lys-D-Ala-D-Ala)-di-trans,octa-cis-undecaprenyl diphosphate = [GlcNAc-(1-&gt;4)-Mur2Ac(oyl-L-Ala-gamma-D-Glu-L-Lys-D-Ala-D-Ala)](n+1)-di-trans,octa-cis-undecaprenyl diphosphate + di-trans,octa-cis-undecaprenyl diphosphate + H(+)</text>
        <dbReference type="Rhea" id="RHEA:23708"/>
        <dbReference type="Rhea" id="RHEA-COMP:9602"/>
        <dbReference type="Rhea" id="RHEA-COMP:9603"/>
        <dbReference type="ChEBI" id="CHEBI:15378"/>
        <dbReference type="ChEBI" id="CHEBI:58405"/>
        <dbReference type="ChEBI" id="CHEBI:60033"/>
        <dbReference type="ChEBI" id="CHEBI:78435"/>
        <dbReference type="EC" id="2.4.99.28"/>
    </reaction>
</comment>
<keyword evidence="8" id="KW-0328">Glycosyltransferase</keyword>
<dbReference type="PANTHER" id="PTHR32282:SF11">
    <property type="entry name" value="PENICILLIN-BINDING PROTEIN 1B"/>
    <property type="match status" value="1"/>
</dbReference>
<keyword evidence="7" id="KW-0645">Protease</keyword>
<evidence type="ECO:0000256" key="11">
    <source>
        <dbReference type="ARBA" id="ARBA00022960"/>
    </source>
</evidence>
<dbReference type="Gene3D" id="1.10.3810.10">
    <property type="entry name" value="Biosynthetic peptidoglycan transglycosylase-like"/>
    <property type="match status" value="1"/>
</dbReference>
<dbReference type="InterPro" id="IPR050396">
    <property type="entry name" value="Glycosyltr_51/Transpeptidase"/>
</dbReference>
<dbReference type="AlphaFoldDB" id="A0A069QIB9"/>
<dbReference type="GO" id="GO:0008658">
    <property type="term" value="F:penicillin binding"/>
    <property type="evidence" value="ECO:0007669"/>
    <property type="project" value="InterPro"/>
</dbReference>
<comment type="pathway">
    <text evidence="2">Cell wall biogenesis; peptidoglycan biosynthesis.</text>
</comment>
<dbReference type="SUPFAM" id="SSF56601">
    <property type="entry name" value="beta-lactamase/transpeptidase-like"/>
    <property type="match status" value="1"/>
</dbReference>
<comment type="catalytic activity">
    <reaction evidence="16">
        <text>Preferential cleavage: (Ac)2-L-Lys-D-Ala-|-D-Ala. Also transpeptidation of peptidyl-alanyl moieties that are N-acyl substituents of D-alanine.</text>
        <dbReference type="EC" id="3.4.16.4"/>
    </reaction>
</comment>
<feature type="domain" description="Penicillin-binding protein transpeptidase" evidence="20">
    <location>
        <begin position="450"/>
        <end position="697"/>
    </location>
</feature>
<dbReference type="GO" id="GO:0009252">
    <property type="term" value="P:peptidoglycan biosynthetic process"/>
    <property type="evidence" value="ECO:0007669"/>
    <property type="project" value="UniProtKB-KW"/>
</dbReference>
<dbReference type="Pfam" id="PF00912">
    <property type="entry name" value="Transgly"/>
    <property type="match status" value="1"/>
</dbReference>
<evidence type="ECO:0000313" key="23">
    <source>
        <dbReference type="Proteomes" id="UP000027442"/>
    </source>
</evidence>
<feature type="region of interest" description="Disordered" evidence="18">
    <location>
        <begin position="774"/>
        <end position="829"/>
    </location>
</feature>
<dbReference type="GO" id="GO:0008360">
    <property type="term" value="P:regulation of cell shape"/>
    <property type="evidence" value="ECO:0007669"/>
    <property type="project" value="UniProtKB-KW"/>
</dbReference>
<dbReference type="GO" id="GO:0009002">
    <property type="term" value="F:serine-type D-Ala-D-Ala carboxypeptidase activity"/>
    <property type="evidence" value="ECO:0007669"/>
    <property type="project" value="UniProtKB-EC"/>
</dbReference>
<keyword evidence="11" id="KW-0133">Cell shape</keyword>
<comment type="caution">
    <text evidence="22">The sequence shown here is derived from an EMBL/GenBank/DDBJ whole genome shotgun (WGS) entry which is preliminary data.</text>
</comment>
<gene>
    <name evidence="22" type="ORF">HMPREF1991_02193</name>
</gene>
<dbReference type="PANTHER" id="PTHR32282">
    <property type="entry name" value="BINDING PROTEIN TRANSPEPTIDASE, PUTATIVE-RELATED"/>
    <property type="match status" value="1"/>
</dbReference>
<keyword evidence="19" id="KW-1133">Transmembrane helix</keyword>
<evidence type="ECO:0000256" key="2">
    <source>
        <dbReference type="ARBA" id="ARBA00004752"/>
    </source>
</evidence>
<dbReference type="RefSeq" id="WP_018967436.1">
    <property type="nucleotide sequence ID" value="NZ_KB899214.1"/>
</dbReference>
<evidence type="ECO:0000256" key="14">
    <source>
        <dbReference type="ARBA" id="ARBA00023268"/>
    </source>
</evidence>
<keyword evidence="13 19" id="KW-0472">Membrane</keyword>
<dbReference type="GO" id="GO:0030288">
    <property type="term" value="C:outer membrane-bounded periplasmic space"/>
    <property type="evidence" value="ECO:0007669"/>
    <property type="project" value="TreeGrafter"/>
</dbReference>
<evidence type="ECO:0000259" key="20">
    <source>
        <dbReference type="Pfam" id="PF00905"/>
    </source>
</evidence>
<evidence type="ECO:0000256" key="12">
    <source>
        <dbReference type="ARBA" id="ARBA00022984"/>
    </source>
</evidence>
<keyword evidence="12" id="KW-0573">Peptidoglycan synthesis</keyword>
<evidence type="ECO:0000256" key="3">
    <source>
        <dbReference type="ARBA" id="ARBA00007090"/>
    </source>
</evidence>
<comment type="subcellular location">
    <subcellularLocation>
        <location evidence="1">Cell membrane</location>
    </subcellularLocation>
</comment>
<proteinExistence type="inferred from homology"/>
<dbReference type="GO" id="GO:0006508">
    <property type="term" value="P:proteolysis"/>
    <property type="evidence" value="ECO:0007669"/>
    <property type="project" value="UniProtKB-KW"/>
</dbReference>
<dbReference type="PATRIC" id="fig|1122985.7.peg.2273"/>
<keyword evidence="9" id="KW-0808">Transferase</keyword>
<dbReference type="EMBL" id="JNGW01000095">
    <property type="protein sequence ID" value="KDR51779.1"/>
    <property type="molecule type" value="Genomic_DNA"/>
</dbReference>
<dbReference type="GO" id="GO:0071555">
    <property type="term" value="P:cell wall organization"/>
    <property type="evidence" value="ECO:0007669"/>
    <property type="project" value="UniProtKB-KW"/>
</dbReference>
<dbReference type="GO" id="GO:0008955">
    <property type="term" value="F:peptidoglycan glycosyltransferase activity"/>
    <property type="evidence" value="ECO:0007669"/>
    <property type="project" value="UniProtKB-EC"/>
</dbReference>
<dbReference type="InterPro" id="IPR012338">
    <property type="entry name" value="Beta-lactam/transpept-like"/>
</dbReference>
<dbReference type="GO" id="GO:0005886">
    <property type="term" value="C:plasma membrane"/>
    <property type="evidence" value="ECO:0007669"/>
    <property type="project" value="UniProtKB-SubCell"/>
</dbReference>
<protein>
    <submittedName>
        <fullName evidence="22">Transglycosylase</fullName>
    </submittedName>
</protein>
<evidence type="ECO:0000256" key="13">
    <source>
        <dbReference type="ARBA" id="ARBA00023136"/>
    </source>
</evidence>
<evidence type="ECO:0000256" key="18">
    <source>
        <dbReference type="SAM" id="MobiDB-lite"/>
    </source>
</evidence>
<keyword evidence="10" id="KW-0378">Hydrolase</keyword>
<dbReference type="InterPro" id="IPR023346">
    <property type="entry name" value="Lysozyme-like_dom_sf"/>
</dbReference>
<evidence type="ECO:0000256" key="9">
    <source>
        <dbReference type="ARBA" id="ARBA00022679"/>
    </source>
</evidence>
<dbReference type="InterPro" id="IPR001460">
    <property type="entry name" value="PCN-bd_Tpept"/>
</dbReference>
<keyword evidence="23" id="KW-1185">Reference proteome</keyword>
<dbReference type="SUPFAM" id="SSF53955">
    <property type="entry name" value="Lysozyme-like"/>
    <property type="match status" value="1"/>
</dbReference>
<evidence type="ECO:0000256" key="16">
    <source>
        <dbReference type="ARBA" id="ARBA00034000"/>
    </source>
</evidence>
<evidence type="ECO:0000256" key="10">
    <source>
        <dbReference type="ARBA" id="ARBA00022801"/>
    </source>
</evidence>
<feature type="transmembrane region" description="Helical" evidence="19">
    <location>
        <begin position="34"/>
        <end position="55"/>
    </location>
</feature>
<comment type="similarity">
    <text evidence="4">In the N-terminal section; belongs to the glycosyltransferase 51 family.</text>
</comment>
<dbReference type="InterPro" id="IPR001264">
    <property type="entry name" value="Glyco_trans_51"/>
</dbReference>
<dbReference type="HOGENOM" id="CLU_006354_2_4_10"/>
<dbReference type="Proteomes" id="UP000027442">
    <property type="component" value="Unassembled WGS sequence"/>
</dbReference>
<keyword evidence="6" id="KW-0121">Carboxypeptidase</keyword>
<dbReference type="eggNOG" id="COG5009">
    <property type="taxonomic scope" value="Bacteria"/>
</dbReference>
<evidence type="ECO:0000256" key="7">
    <source>
        <dbReference type="ARBA" id="ARBA00022670"/>
    </source>
</evidence>
<evidence type="ECO:0000259" key="21">
    <source>
        <dbReference type="Pfam" id="PF00912"/>
    </source>
</evidence>